<proteinExistence type="predicted"/>
<dbReference type="Proteomes" id="UP000789920">
    <property type="component" value="Unassembled WGS sequence"/>
</dbReference>
<organism evidence="1 2">
    <name type="scientific">Racocetra persica</name>
    <dbReference type="NCBI Taxonomy" id="160502"/>
    <lineage>
        <taxon>Eukaryota</taxon>
        <taxon>Fungi</taxon>
        <taxon>Fungi incertae sedis</taxon>
        <taxon>Mucoromycota</taxon>
        <taxon>Glomeromycotina</taxon>
        <taxon>Glomeromycetes</taxon>
        <taxon>Diversisporales</taxon>
        <taxon>Gigasporaceae</taxon>
        <taxon>Racocetra</taxon>
    </lineage>
</organism>
<comment type="caution">
    <text evidence="1">The sequence shown here is derived from an EMBL/GenBank/DDBJ whole genome shotgun (WGS) entry which is preliminary data.</text>
</comment>
<protein>
    <submittedName>
        <fullName evidence="1">30473_t:CDS:1</fullName>
    </submittedName>
</protein>
<reference evidence="1" key="1">
    <citation type="submission" date="2021-06" db="EMBL/GenBank/DDBJ databases">
        <authorList>
            <person name="Kallberg Y."/>
            <person name="Tangrot J."/>
            <person name="Rosling A."/>
        </authorList>
    </citation>
    <scope>NUCLEOTIDE SEQUENCE</scope>
    <source>
        <strain evidence="1">MA461A</strain>
    </source>
</reference>
<feature type="non-terminal residue" evidence="1">
    <location>
        <position position="1"/>
    </location>
</feature>
<evidence type="ECO:0000313" key="1">
    <source>
        <dbReference type="EMBL" id="CAG8789996.1"/>
    </source>
</evidence>
<evidence type="ECO:0000313" key="2">
    <source>
        <dbReference type="Proteomes" id="UP000789920"/>
    </source>
</evidence>
<keyword evidence="2" id="KW-1185">Reference proteome</keyword>
<name>A0ACA9RF91_9GLOM</name>
<gene>
    <name evidence="1" type="ORF">RPERSI_LOCUS18971</name>
</gene>
<sequence>SSKDKTLFFSLSHQILLTVDLTNLISDIRDDKLTPQQTSDKLSATQN</sequence>
<accession>A0ACA9RF91</accession>
<dbReference type="EMBL" id="CAJVQC010051148">
    <property type="protein sequence ID" value="CAG8789996.1"/>
    <property type="molecule type" value="Genomic_DNA"/>
</dbReference>